<dbReference type="GO" id="GO:0000976">
    <property type="term" value="F:transcription cis-regulatory region binding"/>
    <property type="evidence" value="ECO:0007669"/>
    <property type="project" value="TreeGrafter"/>
</dbReference>
<dbReference type="InterPro" id="IPR001647">
    <property type="entry name" value="HTH_TetR"/>
</dbReference>
<dbReference type="Gene3D" id="1.10.10.60">
    <property type="entry name" value="Homeodomain-like"/>
    <property type="match status" value="1"/>
</dbReference>
<evidence type="ECO:0000256" key="2">
    <source>
        <dbReference type="ARBA" id="ARBA00023125"/>
    </source>
</evidence>
<accession>A0A1M5NZ83</accession>
<dbReference type="InterPro" id="IPR050109">
    <property type="entry name" value="HTH-type_TetR-like_transc_reg"/>
</dbReference>
<name>A0A1M5NZ83_9BACT</name>
<feature type="DNA-binding region" description="H-T-H motif" evidence="4">
    <location>
        <begin position="23"/>
        <end position="42"/>
    </location>
</feature>
<dbReference type="OrthoDB" id="881297at2"/>
<feature type="domain" description="HTH tetR-type" evidence="5">
    <location>
        <begin position="1"/>
        <end position="60"/>
    </location>
</feature>
<evidence type="ECO:0000259" key="5">
    <source>
        <dbReference type="PROSITE" id="PS50977"/>
    </source>
</evidence>
<keyword evidence="3" id="KW-0804">Transcription</keyword>
<dbReference type="InterPro" id="IPR009057">
    <property type="entry name" value="Homeodomain-like_sf"/>
</dbReference>
<dbReference type="PROSITE" id="PS50977">
    <property type="entry name" value="HTH_TETR_2"/>
    <property type="match status" value="1"/>
</dbReference>
<reference evidence="6 7" key="1">
    <citation type="submission" date="2016-11" db="EMBL/GenBank/DDBJ databases">
        <authorList>
            <person name="Jaros S."/>
            <person name="Januszkiewicz K."/>
            <person name="Wedrychowicz H."/>
        </authorList>
    </citation>
    <scope>NUCLEOTIDE SEQUENCE [LARGE SCALE GENOMIC DNA]</scope>
    <source>
        <strain evidence="6 7">DSM 24574</strain>
    </source>
</reference>
<evidence type="ECO:0000256" key="3">
    <source>
        <dbReference type="ARBA" id="ARBA00023163"/>
    </source>
</evidence>
<organism evidence="6 7">
    <name type="scientific">Chryseolinea serpens</name>
    <dbReference type="NCBI Taxonomy" id="947013"/>
    <lineage>
        <taxon>Bacteria</taxon>
        <taxon>Pseudomonadati</taxon>
        <taxon>Bacteroidota</taxon>
        <taxon>Cytophagia</taxon>
        <taxon>Cytophagales</taxon>
        <taxon>Fulvivirgaceae</taxon>
        <taxon>Chryseolinea</taxon>
    </lineage>
</organism>
<evidence type="ECO:0000256" key="4">
    <source>
        <dbReference type="PROSITE-ProRule" id="PRU00335"/>
    </source>
</evidence>
<dbReference type="PANTHER" id="PTHR30055:SF234">
    <property type="entry name" value="HTH-TYPE TRANSCRIPTIONAL REGULATOR BETI"/>
    <property type="match status" value="1"/>
</dbReference>
<keyword evidence="7" id="KW-1185">Reference proteome</keyword>
<sequence length="187" mass="21590">MEKGRIVKVCRHLFGKWGVHRVTMDDVAGHLGVSKKTLYKAYDNKDAIVADVVRQFVEESRLELKNQKTCGRTLAARFSIFNEFIVNQALALGAVLLYDIRKYYPSAYQLVKQHKHEMIVYLNDLLVEGQRSGTFRSNIDPMLSAELRINVLEWDIMRADHDTMPIKFKQSQFLDLMLNGLKVNQNS</sequence>
<dbReference type="SUPFAM" id="SSF46689">
    <property type="entry name" value="Homeodomain-like"/>
    <property type="match status" value="1"/>
</dbReference>
<dbReference type="PANTHER" id="PTHR30055">
    <property type="entry name" value="HTH-TYPE TRANSCRIPTIONAL REGULATOR RUTR"/>
    <property type="match status" value="1"/>
</dbReference>
<proteinExistence type="predicted"/>
<evidence type="ECO:0000256" key="1">
    <source>
        <dbReference type="ARBA" id="ARBA00023015"/>
    </source>
</evidence>
<keyword evidence="1" id="KW-0805">Transcription regulation</keyword>
<dbReference type="Gene3D" id="1.10.357.10">
    <property type="entry name" value="Tetracycline Repressor, domain 2"/>
    <property type="match status" value="1"/>
</dbReference>
<gene>
    <name evidence="6" type="ORF">SAMN04488109_2594</name>
</gene>
<dbReference type="Pfam" id="PF00440">
    <property type="entry name" value="TetR_N"/>
    <property type="match status" value="1"/>
</dbReference>
<dbReference type="SUPFAM" id="SSF48498">
    <property type="entry name" value="Tetracyclin repressor-like, C-terminal domain"/>
    <property type="match status" value="1"/>
</dbReference>
<dbReference type="AlphaFoldDB" id="A0A1M5NZ83"/>
<dbReference type="RefSeq" id="WP_073134255.1">
    <property type="nucleotide sequence ID" value="NZ_FQWQ01000001.1"/>
</dbReference>
<evidence type="ECO:0000313" key="6">
    <source>
        <dbReference type="EMBL" id="SHG94831.1"/>
    </source>
</evidence>
<dbReference type="EMBL" id="FQWQ01000001">
    <property type="protein sequence ID" value="SHG94831.1"/>
    <property type="molecule type" value="Genomic_DNA"/>
</dbReference>
<keyword evidence="2 4" id="KW-0238">DNA-binding</keyword>
<dbReference type="Proteomes" id="UP000184212">
    <property type="component" value="Unassembled WGS sequence"/>
</dbReference>
<evidence type="ECO:0000313" key="7">
    <source>
        <dbReference type="Proteomes" id="UP000184212"/>
    </source>
</evidence>
<dbReference type="InterPro" id="IPR036271">
    <property type="entry name" value="Tet_transcr_reg_TetR-rel_C_sf"/>
</dbReference>
<dbReference type="GO" id="GO:0003700">
    <property type="term" value="F:DNA-binding transcription factor activity"/>
    <property type="evidence" value="ECO:0007669"/>
    <property type="project" value="TreeGrafter"/>
</dbReference>
<protein>
    <submittedName>
        <fullName evidence="6">Transcriptional regulator, TetR family</fullName>
    </submittedName>
</protein>